<feature type="transmembrane region" description="Helical" evidence="1">
    <location>
        <begin position="74"/>
        <end position="93"/>
    </location>
</feature>
<dbReference type="AlphaFoldDB" id="A0A6M0Q505"/>
<sequence length="100" mass="11366">MDKEMIFAIGVLCFSLILIILLLVSLIRGGDERKKFIRNKTISDTFITTVVLLIIQVGQMIYIDFFKGGHYPGLNPLGALAGISFMFLFFLLFNKRRFGD</sequence>
<keyword evidence="3" id="KW-1185">Reference proteome</keyword>
<dbReference type="EMBL" id="JAAIWM010000002">
    <property type="protein sequence ID" value="NEY71466.1"/>
    <property type="molecule type" value="Genomic_DNA"/>
</dbReference>
<name>A0A6M0Q505_9BACI</name>
<gene>
    <name evidence="2" type="ORF">G4D63_06875</name>
</gene>
<dbReference type="Proteomes" id="UP000481043">
    <property type="component" value="Unassembled WGS sequence"/>
</dbReference>
<dbReference type="RefSeq" id="WP_163178918.1">
    <property type="nucleotide sequence ID" value="NZ_JAAIWM010000002.1"/>
</dbReference>
<evidence type="ECO:0000313" key="2">
    <source>
        <dbReference type="EMBL" id="NEY71466.1"/>
    </source>
</evidence>
<feature type="transmembrane region" description="Helical" evidence="1">
    <location>
        <begin position="41"/>
        <end position="62"/>
    </location>
</feature>
<organism evidence="2 3">
    <name type="scientific">Bacillus mesophilus</name>
    <dbReference type="NCBI Taxonomy" id="1808955"/>
    <lineage>
        <taxon>Bacteria</taxon>
        <taxon>Bacillati</taxon>
        <taxon>Bacillota</taxon>
        <taxon>Bacilli</taxon>
        <taxon>Bacillales</taxon>
        <taxon>Bacillaceae</taxon>
        <taxon>Bacillus</taxon>
    </lineage>
</organism>
<protein>
    <submittedName>
        <fullName evidence="2">Uncharacterized protein</fullName>
    </submittedName>
</protein>
<accession>A0A6M0Q505</accession>
<evidence type="ECO:0000256" key="1">
    <source>
        <dbReference type="SAM" id="Phobius"/>
    </source>
</evidence>
<keyword evidence="1" id="KW-0812">Transmembrane</keyword>
<keyword evidence="1" id="KW-1133">Transmembrane helix</keyword>
<proteinExistence type="predicted"/>
<reference evidence="2 3" key="1">
    <citation type="submission" date="2020-02" db="EMBL/GenBank/DDBJ databases">
        <title>Bacillus aquiflavi sp. nov., isolated from yellow water of strong flavor Chinese baijiu in Yibin region of China.</title>
        <authorList>
            <person name="Xie J."/>
        </authorList>
    </citation>
    <scope>NUCLEOTIDE SEQUENCE [LARGE SCALE GENOMIC DNA]</scope>
    <source>
        <strain evidence="2 3">SA4</strain>
    </source>
</reference>
<evidence type="ECO:0000313" key="3">
    <source>
        <dbReference type="Proteomes" id="UP000481043"/>
    </source>
</evidence>
<comment type="caution">
    <text evidence="2">The sequence shown here is derived from an EMBL/GenBank/DDBJ whole genome shotgun (WGS) entry which is preliminary data.</text>
</comment>
<keyword evidence="1" id="KW-0472">Membrane</keyword>
<feature type="transmembrane region" description="Helical" evidence="1">
    <location>
        <begin position="6"/>
        <end position="29"/>
    </location>
</feature>